<keyword evidence="1" id="KW-0812">Transmembrane</keyword>
<evidence type="ECO:0000256" key="1">
    <source>
        <dbReference type="SAM" id="Phobius"/>
    </source>
</evidence>
<keyword evidence="1" id="KW-0472">Membrane</keyword>
<dbReference type="Proteomes" id="UP000824890">
    <property type="component" value="Unassembled WGS sequence"/>
</dbReference>
<evidence type="ECO:0000313" key="4">
    <source>
        <dbReference type="Proteomes" id="UP000824890"/>
    </source>
</evidence>
<reference evidence="3 4" key="1">
    <citation type="submission" date="2021-05" db="EMBL/GenBank/DDBJ databases">
        <title>Genome Assembly of Synthetic Allotetraploid Brassica napus Reveals Homoeologous Exchanges between Subgenomes.</title>
        <authorList>
            <person name="Davis J.T."/>
        </authorList>
    </citation>
    <scope>NUCLEOTIDE SEQUENCE [LARGE SCALE GENOMIC DNA]</scope>
    <source>
        <strain evidence="4">cv. Da-Ae</strain>
        <tissue evidence="3">Seedling</tissue>
    </source>
</reference>
<dbReference type="Pfam" id="PF07734">
    <property type="entry name" value="FBA_1"/>
    <property type="match status" value="1"/>
</dbReference>
<gene>
    <name evidence="3" type="ORF">HID58_067504</name>
</gene>
<name>A0ABQ7ZIP3_BRANA</name>
<keyword evidence="4" id="KW-1185">Reference proteome</keyword>
<dbReference type="EMBL" id="JAGKQM010000015">
    <property type="protein sequence ID" value="KAH0880110.1"/>
    <property type="molecule type" value="Genomic_DNA"/>
</dbReference>
<keyword evidence="1" id="KW-1133">Transmembrane helix</keyword>
<evidence type="ECO:0000259" key="2">
    <source>
        <dbReference type="Pfam" id="PF07734"/>
    </source>
</evidence>
<feature type="transmembrane region" description="Helical" evidence="1">
    <location>
        <begin position="60"/>
        <end position="79"/>
    </location>
</feature>
<proteinExistence type="predicted"/>
<organism evidence="3 4">
    <name type="scientific">Brassica napus</name>
    <name type="common">Rape</name>
    <dbReference type="NCBI Taxonomy" id="3708"/>
    <lineage>
        <taxon>Eukaryota</taxon>
        <taxon>Viridiplantae</taxon>
        <taxon>Streptophyta</taxon>
        <taxon>Embryophyta</taxon>
        <taxon>Tracheophyta</taxon>
        <taxon>Spermatophyta</taxon>
        <taxon>Magnoliopsida</taxon>
        <taxon>eudicotyledons</taxon>
        <taxon>Gunneridae</taxon>
        <taxon>Pentapetalae</taxon>
        <taxon>rosids</taxon>
        <taxon>malvids</taxon>
        <taxon>Brassicales</taxon>
        <taxon>Brassicaceae</taxon>
        <taxon>Brassiceae</taxon>
        <taxon>Brassica</taxon>
    </lineage>
</organism>
<accession>A0ABQ7ZIP3</accession>
<feature type="domain" description="F-box associated beta-propeller type 1" evidence="2">
    <location>
        <begin position="132"/>
        <end position="284"/>
    </location>
</feature>
<sequence>MTLMDRGGRAWNEEMLEDLFTEEVKERIRRITPAGLRNQSFANKHIEKAATSQRERVIKLALYIVSFTATVYCYFAIIYRWRRNKRRLLVYNPYWGKTRWIECPRQRSYEMFAFGYDKSCASHKIVRLSTSDKDKQSGKNFLQCFDFTREGLGPRLPISCEFFSFASLSSVKGEKLALLFKHQCGTKVDVLVTDKIEPGAVSWSKLFKVETLQLLCHGCMFGSFLIDKEKKTVVVFYIYGGCYTKSRYIIDGESGDIRQVERIVSQYSNLYNLVGCYVPSSVQV</sequence>
<protein>
    <recommendedName>
        <fullName evidence="2">F-box associated beta-propeller type 1 domain-containing protein</fullName>
    </recommendedName>
</protein>
<dbReference type="InterPro" id="IPR006527">
    <property type="entry name" value="F-box-assoc_dom_typ1"/>
</dbReference>
<comment type="caution">
    <text evidence="3">The sequence shown here is derived from an EMBL/GenBank/DDBJ whole genome shotgun (WGS) entry which is preliminary data.</text>
</comment>
<dbReference type="InterPro" id="IPR017451">
    <property type="entry name" value="F-box-assoc_interact_dom"/>
</dbReference>
<evidence type="ECO:0000313" key="3">
    <source>
        <dbReference type="EMBL" id="KAH0880110.1"/>
    </source>
</evidence>
<dbReference type="NCBIfam" id="TIGR01640">
    <property type="entry name" value="F_box_assoc_1"/>
    <property type="match status" value="1"/>
</dbReference>